<proteinExistence type="predicted"/>
<sequence>MHFPSLIPFLIPLSLLTLINPTLAIATQASSSPSREAQYQTLPSLRESAKIQDKWRDERVENIPNILRRWGVDAWLITQREYAEDTAFWSLKSATQFSARRRTISLYIANPKEGTPSAYTWIDNTPEVYTSITHVLSSQNPKSIAINTHPNITFSSGLHVGELRGLYQNLDRKWTDRFVERPMVAVEYIGTMVKGRLEWYRRLQETAWAMITEAFSERIIEPGVSSTEDVEWWLRSKIQEQNYTTWFQPDVNIVGVEPIFGPPDAIQEPLVSRKRDIIQYGDMLHVDFGVTALGLNTDTQHLAYVLYPDEDESSIPSGLKAGLAKANRLQDIVISNMKVGTSGNDILRASLDQMHSEGFEGKIYCHPIGDWGHSAGTLIGMTNLQDGVPVLGDLPLLNRTYYSIELSVEHFVPERNATMMFYQEEDVYWVSGEKGWEWVWGRQEKFHFVKTKSGKRKAVAAEAMSGQEEL</sequence>
<keyword evidence="1" id="KW-0732">Signal</keyword>
<dbReference type="Proteomes" id="UP000664132">
    <property type="component" value="Unassembled WGS sequence"/>
</dbReference>
<dbReference type="Gene3D" id="3.90.230.10">
    <property type="entry name" value="Creatinase/methionine aminopeptidase superfamily"/>
    <property type="match status" value="1"/>
</dbReference>
<feature type="chain" id="PRO_5034818915" description="Peptidase M24 domain-containing protein" evidence="1">
    <location>
        <begin position="25"/>
        <end position="470"/>
    </location>
</feature>
<dbReference type="InterPro" id="IPR000994">
    <property type="entry name" value="Pept_M24"/>
</dbReference>
<accession>A0A8H7THA3</accession>
<dbReference type="InterPro" id="IPR036005">
    <property type="entry name" value="Creatinase/aminopeptidase-like"/>
</dbReference>
<evidence type="ECO:0000313" key="4">
    <source>
        <dbReference type="Proteomes" id="UP000664132"/>
    </source>
</evidence>
<dbReference type="EMBL" id="JAFJYH010000118">
    <property type="protein sequence ID" value="KAG4418863.1"/>
    <property type="molecule type" value="Genomic_DNA"/>
</dbReference>
<dbReference type="OrthoDB" id="3632757at2759"/>
<keyword evidence="4" id="KW-1185">Reference proteome</keyword>
<organism evidence="3 4">
    <name type="scientific">Cadophora malorum</name>
    <dbReference type="NCBI Taxonomy" id="108018"/>
    <lineage>
        <taxon>Eukaryota</taxon>
        <taxon>Fungi</taxon>
        <taxon>Dikarya</taxon>
        <taxon>Ascomycota</taxon>
        <taxon>Pezizomycotina</taxon>
        <taxon>Leotiomycetes</taxon>
        <taxon>Helotiales</taxon>
        <taxon>Ploettnerulaceae</taxon>
        <taxon>Cadophora</taxon>
    </lineage>
</organism>
<gene>
    <name evidence="3" type="ORF">IFR04_007987</name>
</gene>
<reference evidence="3" key="1">
    <citation type="submission" date="2021-02" db="EMBL/GenBank/DDBJ databases">
        <title>Genome sequence Cadophora malorum strain M34.</title>
        <authorList>
            <person name="Stefanovic E."/>
            <person name="Vu D."/>
            <person name="Scully C."/>
            <person name="Dijksterhuis J."/>
            <person name="Roader J."/>
            <person name="Houbraken J."/>
        </authorList>
    </citation>
    <scope>NUCLEOTIDE SEQUENCE</scope>
    <source>
        <strain evidence="3">M34</strain>
    </source>
</reference>
<evidence type="ECO:0000259" key="2">
    <source>
        <dbReference type="Pfam" id="PF00557"/>
    </source>
</evidence>
<protein>
    <recommendedName>
        <fullName evidence="2">Peptidase M24 domain-containing protein</fullName>
    </recommendedName>
</protein>
<feature type="domain" description="Peptidase M24" evidence="2">
    <location>
        <begin position="200"/>
        <end position="392"/>
    </location>
</feature>
<dbReference type="SUPFAM" id="SSF55920">
    <property type="entry name" value="Creatinase/aminopeptidase"/>
    <property type="match status" value="1"/>
</dbReference>
<comment type="caution">
    <text evidence="3">The sequence shown here is derived from an EMBL/GenBank/DDBJ whole genome shotgun (WGS) entry which is preliminary data.</text>
</comment>
<name>A0A8H7THA3_9HELO</name>
<evidence type="ECO:0000256" key="1">
    <source>
        <dbReference type="SAM" id="SignalP"/>
    </source>
</evidence>
<feature type="signal peptide" evidence="1">
    <location>
        <begin position="1"/>
        <end position="24"/>
    </location>
</feature>
<dbReference type="Pfam" id="PF00557">
    <property type="entry name" value="Peptidase_M24"/>
    <property type="match status" value="1"/>
</dbReference>
<evidence type="ECO:0000313" key="3">
    <source>
        <dbReference type="EMBL" id="KAG4418863.1"/>
    </source>
</evidence>
<dbReference type="AlphaFoldDB" id="A0A8H7THA3"/>